<dbReference type="PROSITE" id="PS51192">
    <property type="entry name" value="HELICASE_ATP_BIND_1"/>
    <property type="match status" value="1"/>
</dbReference>
<dbReference type="NCBIfam" id="NF006630">
    <property type="entry name" value="PRK09200.1"/>
    <property type="match status" value="1"/>
</dbReference>
<evidence type="ECO:0000256" key="2">
    <source>
        <dbReference type="ARBA" id="ARBA00004170"/>
    </source>
</evidence>
<dbReference type="SMART" id="SM00957">
    <property type="entry name" value="SecA_DEAD"/>
    <property type="match status" value="1"/>
</dbReference>
<comment type="catalytic activity">
    <reaction evidence="15">
        <text>ATP + H2O + cellular proteinSide 1 = ADP + phosphate + cellular proteinSide 2.</text>
        <dbReference type="EC" id="7.4.2.8"/>
    </reaction>
</comment>
<name>A0ABM6JYJ6_SPOUR</name>
<dbReference type="InterPro" id="IPR001650">
    <property type="entry name" value="Helicase_C-like"/>
</dbReference>
<dbReference type="Pfam" id="PF01043">
    <property type="entry name" value="SecA_PP_bind"/>
    <property type="match status" value="1"/>
</dbReference>
<feature type="domain" description="Helicase C-terminal" evidence="19">
    <location>
        <begin position="410"/>
        <end position="575"/>
    </location>
</feature>
<dbReference type="InterPro" id="IPR011116">
    <property type="entry name" value="SecA_Wing/Scaffold"/>
</dbReference>
<keyword evidence="4 15" id="KW-0813">Transport</keyword>
<evidence type="ECO:0000256" key="7">
    <source>
        <dbReference type="ARBA" id="ARBA00022723"/>
    </source>
</evidence>
<evidence type="ECO:0000256" key="9">
    <source>
        <dbReference type="ARBA" id="ARBA00022833"/>
    </source>
</evidence>
<dbReference type="InterPro" id="IPR004027">
    <property type="entry name" value="SEC_C_motif"/>
</dbReference>
<keyword evidence="7" id="KW-0479">Metal-binding</keyword>
<dbReference type="InterPro" id="IPR020937">
    <property type="entry name" value="SecA_CS"/>
</dbReference>
<dbReference type="PROSITE" id="PS01312">
    <property type="entry name" value="SECA"/>
    <property type="match status" value="1"/>
</dbReference>
<keyword evidence="11 15" id="KW-0653">Protein transport</keyword>
<dbReference type="CDD" id="cd18803">
    <property type="entry name" value="SF2_C_secA"/>
    <property type="match status" value="1"/>
</dbReference>
<dbReference type="SUPFAM" id="SSF52540">
    <property type="entry name" value="P-loop containing nucleoside triphosphate hydrolases"/>
    <property type="match status" value="2"/>
</dbReference>
<dbReference type="SMART" id="SM00958">
    <property type="entry name" value="SecA_PP_bind"/>
    <property type="match status" value="1"/>
</dbReference>
<dbReference type="PROSITE" id="PS51194">
    <property type="entry name" value="HELICASE_CTER"/>
    <property type="match status" value="1"/>
</dbReference>
<dbReference type="PANTHER" id="PTHR30612:SF0">
    <property type="entry name" value="CHLOROPLAST PROTEIN-TRANSPORTING ATPASE"/>
    <property type="match status" value="1"/>
</dbReference>
<keyword evidence="5 15" id="KW-1003">Cell membrane</keyword>
<dbReference type="InterPro" id="IPR000185">
    <property type="entry name" value="SecA"/>
</dbReference>
<dbReference type="PRINTS" id="PR00906">
    <property type="entry name" value="SECA"/>
</dbReference>
<dbReference type="InterPro" id="IPR011130">
    <property type="entry name" value="SecA_preprotein_X-link_dom"/>
</dbReference>
<evidence type="ECO:0000256" key="5">
    <source>
        <dbReference type="ARBA" id="ARBA00022475"/>
    </source>
</evidence>
<comment type="subunit">
    <text evidence="15">Monomer and homodimer. Part of the essential Sec protein translocation apparatus which comprises SecA, SecYEG and auxiliary proteins SecDF. Other proteins may also be involved.</text>
</comment>
<feature type="domain" description="SecA family profile" evidence="20">
    <location>
        <begin position="1"/>
        <end position="570"/>
    </location>
</feature>
<dbReference type="InterPro" id="IPR027417">
    <property type="entry name" value="P-loop_NTPase"/>
</dbReference>
<evidence type="ECO:0000256" key="12">
    <source>
        <dbReference type="ARBA" id="ARBA00022967"/>
    </source>
</evidence>
<dbReference type="InterPro" id="IPR011115">
    <property type="entry name" value="SecA_DEAD"/>
</dbReference>
<dbReference type="PANTHER" id="PTHR30612">
    <property type="entry name" value="SECA INNER MEMBRANE COMPONENT OF SEC PROTEIN SECRETION SYSTEM"/>
    <property type="match status" value="1"/>
</dbReference>
<dbReference type="RefSeq" id="WP_029052506.1">
    <property type="nucleotide sequence ID" value="NZ_CP015108.1"/>
</dbReference>
<feature type="domain" description="Helicase ATP-binding" evidence="18">
    <location>
        <begin position="87"/>
        <end position="247"/>
    </location>
</feature>
<evidence type="ECO:0000256" key="8">
    <source>
        <dbReference type="ARBA" id="ARBA00022741"/>
    </source>
</evidence>
<dbReference type="Proteomes" id="UP000192486">
    <property type="component" value="Chromosome"/>
</dbReference>
<evidence type="ECO:0000256" key="3">
    <source>
        <dbReference type="ARBA" id="ARBA00007650"/>
    </source>
</evidence>
<organism evidence="21 22">
    <name type="scientific">Sporosarcina ureae</name>
    <dbReference type="NCBI Taxonomy" id="1571"/>
    <lineage>
        <taxon>Bacteria</taxon>
        <taxon>Bacillati</taxon>
        <taxon>Bacillota</taxon>
        <taxon>Bacilli</taxon>
        <taxon>Bacillales</taxon>
        <taxon>Caryophanaceae</taxon>
        <taxon>Sporosarcina</taxon>
    </lineage>
</organism>
<comment type="subcellular location">
    <subcellularLocation>
        <location evidence="15">Cell membrane</location>
        <topology evidence="15">Peripheral membrane protein</topology>
        <orientation evidence="15">Cytoplasmic side</orientation>
    </subcellularLocation>
    <subcellularLocation>
        <location evidence="15">Cytoplasm</location>
    </subcellularLocation>
    <subcellularLocation>
        <location evidence="2">Membrane</location>
        <topology evidence="2">Peripheral membrane protein</topology>
    </subcellularLocation>
    <text evidence="15">Distribution is 50-50.</text>
</comment>
<feature type="binding site" evidence="15">
    <location>
        <position position="492"/>
    </location>
    <ligand>
        <name>ATP</name>
        <dbReference type="ChEBI" id="CHEBI:30616"/>
    </ligand>
</feature>
<dbReference type="InterPro" id="IPR014018">
    <property type="entry name" value="SecA_motor_DEAD"/>
</dbReference>
<evidence type="ECO:0000256" key="11">
    <source>
        <dbReference type="ARBA" id="ARBA00022927"/>
    </source>
</evidence>
<dbReference type="InterPro" id="IPR044722">
    <property type="entry name" value="SecA_SF2_C"/>
</dbReference>
<keyword evidence="8 15" id="KW-0547">Nucleotide-binding</keyword>
<feature type="region of interest" description="Disordered" evidence="17">
    <location>
        <begin position="784"/>
        <end position="803"/>
    </location>
</feature>
<dbReference type="Pfam" id="PF02810">
    <property type="entry name" value="SEC-C"/>
    <property type="match status" value="1"/>
</dbReference>
<proteinExistence type="inferred from homology"/>
<dbReference type="HAMAP" id="MF_01382">
    <property type="entry name" value="SecA"/>
    <property type="match status" value="1"/>
</dbReference>
<keyword evidence="6 15" id="KW-0963">Cytoplasm</keyword>
<keyword evidence="14 15" id="KW-0472">Membrane</keyword>
<evidence type="ECO:0000256" key="16">
    <source>
        <dbReference type="RuleBase" id="RU003874"/>
    </source>
</evidence>
<dbReference type="InterPro" id="IPR014001">
    <property type="entry name" value="Helicase_ATP-bd"/>
</dbReference>
<accession>A0ABM6JYJ6</accession>
<evidence type="ECO:0000313" key="22">
    <source>
        <dbReference type="Proteomes" id="UP000192486"/>
    </source>
</evidence>
<comment type="cofactor">
    <cofactor evidence="1">
        <name>Zn(2+)</name>
        <dbReference type="ChEBI" id="CHEBI:29105"/>
    </cofactor>
</comment>
<protein>
    <recommendedName>
        <fullName evidence="15 16">Protein translocase subunit SecA</fullName>
        <ecNumber evidence="15">7.4.2.8</ecNumber>
    </recommendedName>
</protein>
<dbReference type="Pfam" id="PF07516">
    <property type="entry name" value="SecA_SW"/>
    <property type="match status" value="1"/>
</dbReference>
<reference evidence="21 22" key="1">
    <citation type="submission" date="2016-04" db="EMBL/GenBank/DDBJ databases">
        <title>Comparative Genomics and Epigenetics of Sporosarcina ureae.</title>
        <authorList>
            <person name="Oliver A.S."/>
            <person name="Cooper K.K."/>
        </authorList>
    </citation>
    <scope>NUCLEOTIDE SEQUENCE [LARGE SCALE GENOMIC DNA]</scope>
    <source>
        <strain evidence="21 22">S204</strain>
    </source>
</reference>
<keyword evidence="12 15" id="KW-1278">Translocase</keyword>
<dbReference type="PROSITE" id="PS51196">
    <property type="entry name" value="SECA_MOTOR_DEAD"/>
    <property type="match status" value="1"/>
</dbReference>
<evidence type="ECO:0000313" key="21">
    <source>
        <dbReference type="EMBL" id="ARF15115.1"/>
    </source>
</evidence>
<keyword evidence="13 15" id="KW-0811">Translocation</keyword>
<evidence type="ECO:0000256" key="17">
    <source>
        <dbReference type="SAM" id="MobiDB-lite"/>
    </source>
</evidence>
<evidence type="ECO:0000256" key="1">
    <source>
        <dbReference type="ARBA" id="ARBA00001947"/>
    </source>
</evidence>
<sequence>MLGVLNKMFDPNKRDLKRLEKVADQVELLADDMEKLSDEQLTAKTDEFKERYQQGETIEDLQPEAFAVVREASRRVLGLYPFRVQIMGAAALNEGNIAEMKTGEGKTLTSTLAVYLNALTSKGVHVVTVNEYLASRDAEEMGQLYSFLGMNVGLNLNSLSKEEKREAYEADITYSTNNELGFDYLRDNMVLYNEHKVQRPLHFAVIDEVDSILVDEARTPLIISGQAAKAQELYRLANRFVITLKKEEDYSFDESTKGVVLTEQGIEAAEKAFSIDNLFDLQHVTLNHAINQSLKAHVSMHNDVDYVVEEGEVVIVDSFTGRLMKGRRYSDGLHQAIEAKEGLEVQNESMTLATITFQNYFRMYEKLSGMTGTAKTEEEEFRNIYNMNVIAIPTNRPIARDDRPDLIFASMDGKYKAVAEDIRDRHKKGQPVLVGTVAIETSEIISAFLKKYGIPHNVLNAKNHEREAEIIQEAGKKGAVTIATNMAGRGTDIKLGEEVQDVGGLAVIGTERHESRRIDNQLRGRSGRQGDPGVTQFYLSLEDELMRRFGSEQMKSMMTKLGMDDETPIQSKMVSRSVESAQKRVEGNNFDSRKRLLQYDDVLRQQREVIYKERNEVLGSENIRPVLENMLHSVIERVVATHTADNTVYSKGLKDYLEANLLAEDTVTIEDLESKTPEELQTFIHELVIARYNEKEQEMSEERMREFEKVVLLRAIDTKWMDHIDAMDQLRNGIHLRAYGQSDPLREYQAEGFAMFEDMLLAIENDATKYVMKAEIRNNLEREEVAKGQANNPKEDGAPVAKKPIRRTVNIGRNEPCPCGSGKKYKNCHGKA</sequence>
<evidence type="ECO:0000256" key="6">
    <source>
        <dbReference type="ARBA" id="ARBA00022490"/>
    </source>
</evidence>
<dbReference type="Gene3D" id="1.10.3060.10">
    <property type="entry name" value="Helical scaffold and wing domains of SecA"/>
    <property type="match status" value="1"/>
</dbReference>
<dbReference type="SUPFAM" id="SSF81886">
    <property type="entry name" value="Helical scaffold and wing domains of SecA"/>
    <property type="match status" value="1"/>
</dbReference>
<dbReference type="EMBL" id="CP015108">
    <property type="protein sequence ID" value="ARF15115.1"/>
    <property type="molecule type" value="Genomic_DNA"/>
</dbReference>
<dbReference type="Gene3D" id="3.90.1440.10">
    <property type="entry name" value="SecA, preprotein cross-linking domain"/>
    <property type="match status" value="1"/>
</dbReference>
<dbReference type="Pfam" id="PF07517">
    <property type="entry name" value="SecA_DEAD"/>
    <property type="match status" value="1"/>
</dbReference>
<evidence type="ECO:0000259" key="19">
    <source>
        <dbReference type="PROSITE" id="PS51194"/>
    </source>
</evidence>
<evidence type="ECO:0000256" key="10">
    <source>
        <dbReference type="ARBA" id="ARBA00022840"/>
    </source>
</evidence>
<dbReference type="CDD" id="cd17928">
    <property type="entry name" value="DEXDc_SecA"/>
    <property type="match status" value="1"/>
</dbReference>
<keyword evidence="10 15" id="KW-0067">ATP-binding</keyword>
<evidence type="ECO:0000259" key="20">
    <source>
        <dbReference type="PROSITE" id="PS51196"/>
    </source>
</evidence>
<dbReference type="EC" id="7.4.2.8" evidence="15"/>
<evidence type="ECO:0000259" key="18">
    <source>
        <dbReference type="PROSITE" id="PS51192"/>
    </source>
</evidence>
<evidence type="ECO:0000256" key="14">
    <source>
        <dbReference type="ARBA" id="ARBA00023136"/>
    </source>
</evidence>
<evidence type="ECO:0000256" key="4">
    <source>
        <dbReference type="ARBA" id="ARBA00022448"/>
    </source>
</evidence>
<dbReference type="Pfam" id="PF21090">
    <property type="entry name" value="P-loop_SecA"/>
    <property type="match status" value="1"/>
</dbReference>
<feature type="binding site" evidence="15">
    <location>
        <begin position="103"/>
        <end position="107"/>
    </location>
    <ligand>
        <name>ATP</name>
        <dbReference type="ChEBI" id="CHEBI:30616"/>
    </ligand>
</feature>
<dbReference type="Gene3D" id="3.40.50.300">
    <property type="entry name" value="P-loop containing nucleotide triphosphate hydrolases"/>
    <property type="match status" value="3"/>
</dbReference>
<keyword evidence="9" id="KW-0862">Zinc</keyword>
<comment type="similarity">
    <text evidence="3 15 16">Belongs to the SecA family.</text>
</comment>
<keyword evidence="22" id="KW-1185">Reference proteome</keyword>
<dbReference type="SUPFAM" id="SSF81767">
    <property type="entry name" value="Pre-protein crosslinking domain of SecA"/>
    <property type="match status" value="1"/>
</dbReference>
<evidence type="ECO:0000256" key="15">
    <source>
        <dbReference type="HAMAP-Rule" id="MF_01382"/>
    </source>
</evidence>
<dbReference type="InterPro" id="IPR036670">
    <property type="entry name" value="SecA_X-link_sf"/>
</dbReference>
<dbReference type="InterPro" id="IPR036266">
    <property type="entry name" value="SecA_Wing/Scaffold_sf"/>
</dbReference>
<comment type="function">
    <text evidence="15">Part of the Sec protein translocase complex. Interacts with the SecYEG preprotein conducting channel. Has a central role in coupling the hydrolysis of ATP to the transfer of proteins into and across the cell membrane, serving as an ATP-driven molecular motor driving the stepwise translocation of polypeptide chains across the membrane.</text>
</comment>
<gene>
    <name evidence="15" type="primary">secA</name>
    <name evidence="21" type="ORF">SporoS204_13710</name>
</gene>
<dbReference type="NCBIfam" id="TIGR00963">
    <property type="entry name" value="secA"/>
    <property type="match status" value="1"/>
</dbReference>
<feature type="binding site" evidence="15">
    <location>
        <position position="85"/>
    </location>
    <ligand>
        <name>ATP</name>
        <dbReference type="ChEBI" id="CHEBI:30616"/>
    </ligand>
</feature>
<evidence type="ECO:0000256" key="13">
    <source>
        <dbReference type="ARBA" id="ARBA00023010"/>
    </source>
</evidence>
<dbReference type="NCBIfam" id="NF009538">
    <property type="entry name" value="PRK12904.1"/>
    <property type="match status" value="1"/>
</dbReference>